<dbReference type="Pfam" id="PF13524">
    <property type="entry name" value="Glyco_trans_1_2"/>
    <property type="match status" value="1"/>
</dbReference>
<evidence type="ECO:0000259" key="1">
    <source>
        <dbReference type="Pfam" id="PF13524"/>
    </source>
</evidence>
<feature type="non-terminal residue" evidence="2">
    <location>
        <position position="1"/>
    </location>
</feature>
<evidence type="ECO:0000313" key="2">
    <source>
        <dbReference type="EMBL" id="PSR24044.1"/>
    </source>
</evidence>
<dbReference type="AlphaFoldDB" id="A0A2T2WP98"/>
<dbReference type="Proteomes" id="UP000242705">
    <property type="component" value="Unassembled WGS sequence"/>
</dbReference>
<reference evidence="2 3" key="1">
    <citation type="journal article" date="2014" name="BMC Genomics">
        <title>Comparison of environmental and isolate Sulfobacillus genomes reveals diverse carbon, sulfur, nitrogen, and hydrogen metabolisms.</title>
        <authorList>
            <person name="Justice N.B."/>
            <person name="Norman A."/>
            <person name="Brown C.T."/>
            <person name="Singh A."/>
            <person name="Thomas B.C."/>
            <person name="Banfield J.F."/>
        </authorList>
    </citation>
    <scope>NUCLEOTIDE SEQUENCE [LARGE SCALE GENOMIC DNA]</scope>
    <source>
        <strain evidence="2">AMDSBA5</strain>
    </source>
</reference>
<dbReference type="CDD" id="cd03801">
    <property type="entry name" value="GT4_PimA-like"/>
    <property type="match status" value="1"/>
</dbReference>
<dbReference type="SUPFAM" id="SSF53756">
    <property type="entry name" value="UDP-Glycosyltransferase/glycogen phosphorylase"/>
    <property type="match status" value="1"/>
</dbReference>
<dbReference type="InterPro" id="IPR052622">
    <property type="entry name" value="Glycosyltransferase_G1"/>
</dbReference>
<protein>
    <recommendedName>
        <fullName evidence="1">Spore protein YkvP/CgeB glycosyl transferase-like domain-containing protein</fullName>
    </recommendedName>
</protein>
<dbReference type="EMBL" id="PXYX01000062">
    <property type="protein sequence ID" value="PSR24044.1"/>
    <property type="molecule type" value="Genomic_DNA"/>
</dbReference>
<dbReference type="PANTHER" id="PTHR46660:SF2">
    <property type="entry name" value="GLYCOSYLTRANSFERASE 1 DOMAIN-CONTAINING PROTEIN 1"/>
    <property type="match status" value="1"/>
</dbReference>
<dbReference type="Gene3D" id="3.40.50.2000">
    <property type="entry name" value="Glycogen Phosphorylase B"/>
    <property type="match status" value="1"/>
</dbReference>
<organism evidence="2 3">
    <name type="scientific">Sulfobacillus thermosulfidooxidans</name>
    <dbReference type="NCBI Taxonomy" id="28034"/>
    <lineage>
        <taxon>Bacteria</taxon>
        <taxon>Bacillati</taxon>
        <taxon>Bacillota</taxon>
        <taxon>Clostridia</taxon>
        <taxon>Eubacteriales</taxon>
        <taxon>Clostridiales Family XVII. Incertae Sedis</taxon>
        <taxon>Sulfobacillus</taxon>
    </lineage>
</organism>
<comment type="caution">
    <text evidence="2">The sequence shown here is derived from an EMBL/GenBank/DDBJ whole genome shotgun (WGS) entry which is preliminary data.</text>
</comment>
<feature type="domain" description="Spore protein YkvP/CgeB glycosyl transferase-like" evidence="1">
    <location>
        <begin position="4"/>
        <end position="110"/>
    </location>
</feature>
<accession>A0A2T2WP98</accession>
<gene>
    <name evidence="2" type="ORF">C7B47_15470</name>
</gene>
<dbReference type="PANTHER" id="PTHR46660">
    <property type="match status" value="1"/>
</dbReference>
<sequence>WVQVMGEVPKEQMGTWYQRATIVLNTSRIEGVSNALMEAMSCGALIVASNIHGNRYLIEDGKTGLLFDTPEELIAAFRLTLDHPQEADEMRKNARLRILSRHLPNHEAQAYAMIYHQIAWSLCSKGCG</sequence>
<name>A0A2T2WP98_SULTH</name>
<dbReference type="InterPro" id="IPR055259">
    <property type="entry name" value="YkvP/CgeB_Glyco_trans-like"/>
</dbReference>
<evidence type="ECO:0000313" key="3">
    <source>
        <dbReference type="Proteomes" id="UP000242705"/>
    </source>
</evidence>
<proteinExistence type="predicted"/>